<dbReference type="AlphaFoldDB" id="U6GXG1"/>
<protein>
    <submittedName>
        <fullName evidence="1">Uncharacterized protein</fullName>
    </submittedName>
</protein>
<organism evidence="1 2">
    <name type="scientific">Eimeria acervulina</name>
    <name type="common">Coccidian parasite</name>
    <dbReference type="NCBI Taxonomy" id="5801"/>
    <lineage>
        <taxon>Eukaryota</taxon>
        <taxon>Sar</taxon>
        <taxon>Alveolata</taxon>
        <taxon>Apicomplexa</taxon>
        <taxon>Conoidasida</taxon>
        <taxon>Coccidia</taxon>
        <taxon>Eucoccidiorida</taxon>
        <taxon>Eimeriorina</taxon>
        <taxon>Eimeriidae</taxon>
        <taxon>Eimeria</taxon>
    </lineage>
</organism>
<dbReference type="RefSeq" id="XP_013246699.1">
    <property type="nucleotide sequence ID" value="XM_013391245.1"/>
</dbReference>
<proteinExistence type="predicted"/>
<evidence type="ECO:0000313" key="1">
    <source>
        <dbReference type="EMBL" id="CDI84287.1"/>
    </source>
</evidence>
<accession>U6GXG1</accession>
<name>U6GXG1_EIMAC</name>
<dbReference type="VEuPathDB" id="ToxoDB:EAH_00051200"/>
<keyword evidence="2" id="KW-1185">Reference proteome</keyword>
<reference evidence="1" key="2">
    <citation type="submission" date="2013-10" db="EMBL/GenBank/DDBJ databases">
        <authorList>
            <person name="Aslett M."/>
        </authorList>
    </citation>
    <scope>NUCLEOTIDE SEQUENCE</scope>
    <source>
        <strain evidence="1">Houghton</strain>
    </source>
</reference>
<gene>
    <name evidence="1" type="ORF">EAH_00051200</name>
</gene>
<reference evidence="1" key="1">
    <citation type="submission" date="2013-10" db="EMBL/GenBank/DDBJ databases">
        <title>Genomic analysis of the causative agents of coccidiosis in chickens.</title>
        <authorList>
            <person name="Reid A.J."/>
            <person name="Blake D."/>
            <person name="Billington K."/>
            <person name="Browne H."/>
            <person name="Dunn M."/>
            <person name="Hung S."/>
            <person name="Kawahara F."/>
            <person name="Miranda-Saavedra D."/>
            <person name="Mourier T."/>
            <person name="Nagra H."/>
            <person name="Otto T.D."/>
            <person name="Rawlings N."/>
            <person name="Sanchez A."/>
            <person name="Sanders M."/>
            <person name="Subramaniam C."/>
            <person name="Tay Y."/>
            <person name="Dear P."/>
            <person name="Doerig C."/>
            <person name="Gruber A."/>
            <person name="Parkinson J."/>
            <person name="Shirley M."/>
            <person name="Wan K.L."/>
            <person name="Berriman M."/>
            <person name="Tomley F."/>
            <person name="Pain A."/>
        </authorList>
    </citation>
    <scope>NUCLEOTIDE SEQUENCE</scope>
    <source>
        <strain evidence="1">Houghton</strain>
    </source>
</reference>
<evidence type="ECO:0000313" key="2">
    <source>
        <dbReference type="Proteomes" id="UP000018050"/>
    </source>
</evidence>
<sequence>MLARAALCNISTGAFEQAMRACACALMEAAYCSLVHARCWSKVGSCLDYADFPPHVRHASHLQPMRIDRGSSGLWGKQSRLRDTNMLQDALDMGVPRVEARVESDAVPALLVSGCAKRRQGMVARVPCAVMILNIGAFVNMGGHERCFLGARSCEVVLGFVGQRATIIRNVRELQVSIDPFEHAMRSYACGCARHLRHLSCLAREISDVEEAEQSGSLAAERHAFFVEWHSHVVGPS</sequence>
<dbReference type="EMBL" id="HG673644">
    <property type="protein sequence ID" value="CDI84287.1"/>
    <property type="molecule type" value="Genomic_DNA"/>
</dbReference>
<dbReference type="Proteomes" id="UP000018050">
    <property type="component" value="Unassembled WGS sequence"/>
</dbReference>
<dbReference type="GeneID" id="25273190"/>